<gene>
    <name evidence="1" type="ORF">DW740_10260</name>
</gene>
<evidence type="ECO:0000313" key="1">
    <source>
        <dbReference type="EMBL" id="RHE39610.1"/>
    </source>
</evidence>
<sequence length="87" mass="9440">MKGLPDRFQITNTYNGDVFTLKNASGTGTADDPYRWTIENVPDKTEIIFTESGYDVTGYDVTINGQATTDAEAGTVKVTIAENETAI</sequence>
<dbReference type="AlphaFoldDB" id="A0A414J590"/>
<comment type="caution">
    <text evidence="1">The sequence shown here is derived from an EMBL/GenBank/DDBJ whole genome shotgun (WGS) entry which is preliminary data.</text>
</comment>
<evidence type="ECO:0000313" key="2">
    <source>
        <dbReference type="Proteomes" id="UP000283745"/>
    </source>
</evidence>
<dbReference type="RefSeq" id="WP_118049302.1">
    <property type="nucleotide sequence ID" value="NZ_CABJFK010000007.1"/>
</dbReference>
<protein>
    <submittedName>
        <fullName evidence="1">Uncharacterized protein</fullName>
    </submittedName>
</protein>
<accession>A0A414J590</accession>
<proteinExistence type="predicted"/>
<dbReference type="EMBL" id="QSKF01000007">
    <property type="protein sequence ID" value="RHE39610.1"/>
    <property type="molecule type" value="Genomic_DNA"/>
</dbReference>
<organism evidence="1 2">
    <name type="scientific">Blautia obeum</name>
    <dbReference type="NCBI Taxonomy" id="40520"/>
    <lineage>
        <taxon>Bacteria</taxon>
        <taxon>Bacillati</taxon>
        <taxon>Bacillota</taxon>
        <taxon>Clostridia</taxon>
        <taxon>Lachnospirales</taxon>
        <taxon>Lachnospiraceae</taxon>
        <taxon>Blautia</taxon>
    </lineage>
</organism>
<reference evidence="1 2" key="1">
    <citation type="submission" date="2018-08" db="EMBL/GenBank/DDBJ databases">
        <title>A genome reference for cultivated species of the human gut microbiota.</title>
        <authorList>
            <person name="Zou Y."/>
            <person name="Xue W."/>
            <person name="Luo G."/>
        </authorList>
    </citation>
    <scope>NUCLEOTIDE SEQUENCE [LARGE SCALE GENOMIC DNA]</scope>
    <source>
        <strain evidence="1 2">AM28-23</strain>
    </source>
</reference>
<dbReference type="Proteomes" id="UP000283745">
    <property type="component" value="Unassembled WGS sequence"/>
</dbReference>
<name>A0A414J590_9FIRM</name>